<evidence type="ECO:0000313" key="2">
    <source>
        <dbReference type="EMBL" id="CCO21954.1"/>
    </source>
</evidence>
<protein>
    <recommendedName>
        <fullName evidence="1">PRC-barrel domain-containing protein</fullName>
    </recommendedName>
</protein>
<organism evidence="2">
    <name type="scientific">termite gut metagenome</name>
    <dbReference type="NCBI Taxonomy" id="433724"/>
    <lineage>
        <taxon>unclassified sequences</taxon>
        <taxon>metagenomes</taxon>
        <taxon>organismal metagenomes</taxon>
    </lineage>
</organism>
<dbReference type="PANTHER" id="PTHR36505">
    <property type="entry name" value="BLR1072 PROTEIN"/>
    <property type="match status" value="1"/>
</dbReference>
<dbReference type="Gene3D" id="2.30.30.240">
    <property type="entry name" value="PRC-barrel domain"/>
    <property type="match status" value="1"/>
</dbReference>
<dbReference type="Pfam" id="PF05239">
    <property type="entry name" value="PRC"/>
    <property type="match status" value="1"/>
</dbReference>
<evidence type="ECO:0000259" key="1">
    <source>
        <dbReference type="Pfam" id="PF05239"/>
    </source>
</evidence>
<reference evidence="2" key="1">
    <citation type="submission" date="2012-10" db="EMBL/GenBank/DDBJ databases">
        <authorList>
            <person name="Sandrine L."/>
        </authorList>
    </citation>
    <scope>NUCLEOTIDE SEQUENCE</scope>
</reference>
<dbReference type="SUPFAM" id="SSF50346">
    <property type="entry name" value="PRC-barrel domain"/>
    <property type="match status" value="1"/>
</dbReference>
<dbReference type="PANTHER" id="PTHR36505:SF1">
    <property type="entry name" value="BLR1072 PROTEIN"/>
    <property type="match status" value="1"/>
</dbReference>
<dbReference type="EMBL" id="HF548336">
    <property type="protein sequence ID" value="CCO21954.1"/>
    <property type="molecule type" value="Genomic_DNA"/>
</dbReference>
<reference evidence="2" key="2">
    <citation type="journal article" date="2013" name="Biotechnol. Biofuels">
        <title>Mining for hemicellulases in the fungus-growing termite Pseudacanthotermes militaris using functional metagenomics.</title>
        <authorList>
            <person name="Bastien G."/>
            <person name="Arnal G."/>
            <person name="Bozonnet S."/>
            <person name="Laguerre S."/>
            <person name="Ferreira F."/>
            <person name="Faure R."/>
            <person name="Henrissat B."/>
            <person name="Lefevre F."/>
            <person name="Robe P."/>
            <person name="Bouchez O."/>
            <person name="Noirot C."/>
            <person name="Dumon C."/>
            <person name="O'Donohue M."/>
        </authorList>
    </citation>
    <scope>NUCLEOTIDE SEQUENCE</scope>
</reference>
<accession>S0DFC1</accession>
<dbReference type="AlphaFoldDB" id="S0DFC1"/>
<proteinExistence type="predicted"/>
<dbReference type="InterPro" id="IPR011033">
    <property type="entry name" value="PRC_barrel-like_sf"/>
</dbReference>
<gene>
    <name evidence="2" type="ORF">BN138_1142</name>
</gene>
<feature type="domain" description="PRC-barrel" evidence="1">
    <location>
        <begin position="60"/>
        <end position="123"/>
    </location>
</feature>
<sequence length="153" mass="15848">MPETESNHGVNDMALHKMVLVAVALAACIDAHAQVAGTQPLSVTVEQSQALLQGWSVKKSVLGKSVYNDQNEKIGSVKDLIVAPDGSVSAAILAAGGFLGVATHDVAVPIAALDIRGGNLYLPGATKDALKATPEFQYAKVQAPPKPKKVQAQ</sequence>
<dbReference type="InterPro" id="IPR027275">
    <property type="entry name" value="PRC-brl_dom"/>
</dbReference>
<name>S0DFC1_9ZZZZ</name>